<evidence type="ECO:0000313" key="1">
    <source>
        <dbReference type="EMBL" id="VVD93993.1"/>
    </source>
</evidence>
<keyword evidence="2" id="KW-1185">Reference proteome</keyword>
<dbReference type="Gene3D" id="1.25.40.10">
    <property type="entry name" value="Tetratricopeptide repeat domain"/>
    <property type="match status" value="1"/>
</dbReference>
<dbReference type="EMBL" id="CABPRU010000003">
    <property type="protein sequence ID" value="VVD93993.1"/>
    <property type="molecule type" value="Genomic_DNA"/>
</dbReference>
<dbReference type="SUPFAM" id="SSF48452">
    <property type="entry name" value="TPR-like"/>
    <property type="match status" value="1"/>
</dbReference>
<name>A0A5E4U349_9BURK</name>
<dbReference type="Proteomes" id="UP000334380">
    <property type="component" value="Unassembled WGS sequence"/>
</dbReference>
<sequence>MEPRLRLFFYLPFAHSKDLGDQCRSVDLHRTLGHPWVDHALGHKAIIERFGRFPHRNPLQGRRTTEAEQAFLDQGGFAG</sequence>
<gene>
    <name evidence="1" type="ORF">PTE31013_01786</name>
</gene>
<accession>A0A5E4U349</accession>
<organism evidence="1 2">
    <name type="scientific">Pandoraea terrigena</name>
    <dbReference type="NCBI Taxonomy" id="2508292"/>
    <lineage>
        <taxon>Bacteria</taxon>
        <taxon>Pseudomonadati</taxon>
        <taxon>Pseudomonadota</taxon>
        <taxon>Betaproteobacteria</taxon>
        <taxon>Burkholderiales</taxon>
        <taxon>Burkholderiaceae</taxon>
        <taxon>Pandoraea</taxon>
    </lineage>
</organism>
<proteinExistence type="predicted"/>
<dbReference type="InterPro" id="IPR010323">
    <property type="entry name" value="DUF924"/>
</dbReference>
<evidence type="ECO:0000313" key="2">
    <source>
        <dbReference type="Proteomes" id="UP000334380"/>
    </source>
</evidence>
<dbReference type="AlphaFoldDB" id="A0A5E4U349"/>
<reference evidence="1 2" key="1">
    <citation type="submission" date="2019-08" db="EMBL/GenBank/DDBJ databases">
        <authorList>
            <person name="Peeters C."/>
        </authorList>
    </citation>
    <scope>NUCLEOTIDE SEQUENCE [LARGE SCALE GENOMIC DNA]</scope>
    <source>
        <strain evidence="1 2">LMG 31013</strain>
    </source>
</reference>
<dbReference type="InterPro" id="IPR011990">
    <property type="entry name" value="TPR-like_helical_dom_sf"/>
</dbReference>
<protein>
    <submittedName>
        <fullName evidence="1">Membrane protein</fullName>
    </submittedName>
</protein>
<dbReference type="Pfam" id="PF06041">
    <property type="entry name" value="DUF924"/>
    <property type="match status" value="1"/>
</dbReference>